<name>A0A942IEK7_9HYPH</name>
<protein>
    <recommendedName>
        <fullName evidence="3">DUF1574 domain-containing protein</fullName>
    </recommendedName>
</protein>
<reference evidence="1" key="1">
    <citation type="submission" date="2021-04" db="EMBL/GenBank/DDBJ databases">
        <title>Devosia litorisediminis sp. nov., isolated from a sand dune.</title>
        <authorList>
            <person name="Park S."/>
            <person name="Yoon J.-H."/>
        </authorList>
    </citation>
    <scope>NUCLEOTIDE SEQUENCE</scope>
    <source>
        <strain evidence="1">BSSL-BM10</strain>
    </source>
</reference>
<keyword evidence="2" id="KW-1185">Reference proteome</keyword>
<evidence type="ECO:0000313" key="2">
    <source>
        <dbReference type="Proteomes" id="UP000678281"/>
    </source>
</evidence>
<sequence length="356" mass="40218">MASSFTSSSKRRGSKWAFLTAFLAFAGLNAALLAAAPYFDSNYLLMEDINSGEWLPGAEILILGDSRSHQGVVPPILSAELKQYGLQAAAINLARPGQQLPFMHYFSNRVLEQAEVKPQAVLLNISFYLLGGQQWMKDIYTAYYRPTFAEAALACSTQLLNCMEAAEWFMGTRLPAVTFRSRINTLINKSVTDLPGVGDEILGIQEQREAMRFSVAQGYMTRGNDHISRDDVPMPHGYSTGIENGYSVYLNYFDRMVQSLTSRGIKVFVYQFPWPEQRKDDPSFQEVLAYYDKLLEAHGGSDVHFLPTYRFWPTEYFVDPLHLNEFGAQRLSRELATELAHHPDFQELFSPKVASN</sequence>
<dbReference type="SUPFAM" id="SSF52266">
    <property type="entry name" value="SGNH hydrolase"/>
    <property type="match status" value="1"/>
</dbReference>
<evidence type="ECO:0008006" key="3">
    <source>
        <dbReference type="Google" id="ProtNLM"/>
    </source>
</evidence>
<comment type="caution">
    <text evidence="1">The sequence shown here is derived from an EMBL/GenBank/DDBJ whole genome shotgun (WGS) entry which is preliminary data.</text>
</comment>
<dbReference type="EMBL" id="JAGXTP010000002">
    <property type="protein sequence ID" value="MBS3849789.1"/>
    <property type="molecule type" value="Genomic_DNA"/>
</dbReference>
<evidence type="ECO:0000313" key="1">
    <source>
        <dbReference type="EMBL" id="MBS3849789.1"/>
    </source>
</evidence>
<accession>A0A942IEK7</accession>
<dbReference type="Gene3D" id="3.40.50.1110">
    <property type="entry name" value="SGNH hydrolase"/>
    <property type="match status" value="1"/>
</dbReference>
<gene>
    <name evidence="1" type="ORF">KD146_13890</name>
</gene>
<proteinExistence type="predicted"/>
<dbReference type="Proteomes" id="UP000678281">
    <property type="component" value="Unassembled WGS sequence"/>
</dbReference>
<dbReference type="GO" id="GO:0016788">
    <property type="term" value="F:hydrolase activity, acting on ester bonds"/>
    <property type="evidence" value="ECO:0007669"/>
    <property type="project" value="UniProtKB-ARBA"/>
</dbReference>
<dbReference type="InterPro" id="IPR036514">
    <property type="entry name" value="SGNH_hydro_sf"/>
</dbReference>
<dbReference type="AlphaFoldDB" id="A0A942IEK7"/>
<dbReference type="RefSeq" id="WP_212659421.1">
    <property type="nucleotide sequence ID" value="NZ_JAGXTP010000002.1"/>
</dbReference>
<organism evidence="1 2">
    <name type="scientific">Devosia litorisediminis</name>
    <dbReference type="NCBI Taxonomy" id="2829817"/>
    <lineage>
        <taxon>Bacteria</taxon>
        <taxon>Pseudomonadati</taxon>
        <taxon>Pseudomonadota</taxon>
        <taxon>Alphaproteobacteria</taxon>
        <taxon>Hyphomicrobiales</taxon>
        <taxon>Devosiaceae</taxon>
        <taxon>Devosia</taxon>
    </lineage>
</organism>